<keyword evidence="4 9" id="KW-0812">Transmembrane</keyword>
<dbReference type="PROSITE" id="PS51257">
    <property type="entry name" value="PROKAR_LIPOPROTEIN"/>
    <property type="match status" value="1"/>
</dbReference>
<dbReference type="PANTHER" id="PTHR31086">
    <property type="entry name" value="ALUMINUM-ACTIVATED MALATE TRANSPORTER 10"/>
    <property type="match status" value="1"/>
</dbReference>
<proteinExistence type="inferred from homology"/>
<evidence type="ECO:0000256" key="3">
    <source>
        <dbReference type="ARBA" id="ARBA00022448"/>
    </source>
</evidence>
<keyword evidence="7 9" id="KW-0472">Membrane</keyword>
<evidence type="ECO:0000313" key="10">
    <source>
        <dbReference type="EMBL" id="KAF4673544.1"/>
    </source>
</evidence>
<accession>A0A7J6MPW1</accession>
<name>A0A7J6MPW1_PERCH</name>
<feature type="transmembrane region" description="Helical" evidence="9">
    <location>
        <begin position="524"/>
        <end position="547"/>
    </location>
</feature>
<protein>
    <recommendedName>
        <fullName evidence="12">Aluminum-activated malate transporter 1</fullName>
    </recommendedName>
</protein>
<gene>
    <name evidence="10" type="ORF">FOL47_010452</name>
</gene>
<keyword evidence="3" id="KW-0813">Transport</keyword>
<evidence type="ECO:0000256" key="8">
    <source>
        <dbReference type="ARBA" id="ARBA00023303"/>
    </source>
</evidence>
<feature type="transmembrane region" description="Helical" evidence="9">
    <location>
        <begin position="159"/>
        <end position="183"/>
    </location>
</feature>
<organism evidence="10 11">
    <name type="scientific">Perkinsus chesapeaki</name>
    <name type="common">Clam parasite</name>
    <name type="synonym">Perkinsus andrewsi</name>
    <dbReference type="NCBI Taxonomy" id="330153"/>
    <lineage>
        <taxon>Eukaryota</taxon>
        <taxon>Sar</taxon>
        <taxon>Alveolata</taxon>
        <taxon>Perkinsozoa</taxon>
        <taxon>Perkinsea</taxon>
        <taxon>Perkinsida</taxon>
        <taxon>Perkinsidae</taxon>
        <taxon>Perkinsus</taxon>
    </lineage>
</organism>
<evidence type="ECO:0000256" key="6">
    <source>
        <dbReference type="ARBA" id="ARBA00023065"/>
    </source>
</evidence>
<evidence type="ECO:0008006" key="12">
    <source>
        <dbReference type="Google" id="ProtNLM"/>
    </source>
</evidence>
<evidence type="ECO:0000313" key="11">
    <source>
        <dbReference type="Proteomes" id="UP000591131"/>
    </source>
</evidence>
<dbReference type="GO" id="GO:0016020">
    <property type="term" value="C:membrane"/>
    <property type="evidence" value="ECO:0007669"/>
    <property type="project" value="UniProtKB-SubCell"/>
</dbReference>
<feature type="transmembrane region" description="Helical" evidence="9">
    <location>
        <begin position="47"/>
        <end position="64"/>
    </location>
</feature>
<comment type="caution">
    <text evidence="10">The sequence shown here is derived from an EMBL/GenBank/DDBJ whole genome shotgun (WGS) entry which is preliminary data.</text>
</comment>
<sequence length="831" mass="90690">MATKSRAASVPSRLPQYPRYRLQVAAYAGFLACICAVPQFLPTLQRTLQQHLYVMAILFTYAAATLNSKTFMVGPWNLLISICTGSSVGYAIVLLETAMGGGVYNHFFGVLLAFPFILLSSMVQATSKCKLAEFYSYIPGNLMIVAVVAFSASEPLRCLYSAMFAGVFMFVVLLTITGALNILGLLPLAAPEPLAAFEHAAATGFQMSVCYVLDGDLHQREMAEQRQQLVIARRAALTSASDANLRLCIFRMISTLYGLRRAARYEPFSETAVIHLWEPMQMELGRLVTKVTALLKHEVEVEDIPDLKAAARDALIKIKKISIEYTRAVADQKSVVISAREMARVEFAIEAGNSKTFNLELRKNLANATVTFPFLKQRPMWPPGMSFRDKLAFPLRLAVSITITVEAALGVGQAYPILRTEGFWFCLPVLTCFLPTVGWTIGKGSRRMLGVLIGGALAMLIVYVNSMNIPAVMVELFLVASVGKFFTLDPRIGYLGFQTVVTFTIVGVCNALDPALDGDIRITLAWLRMLLTVLGLCTAIFLSLISYPSFCGRRLAVQTSKELLCASDAVSALVKGVTAREPDGSVSPEERGMPTMVDIGMSLLKEDSARLAERPWFDEEAMYLQFIHANPTRCSVSAKCLAAAQGDVARLSRSAVVVEQAFWSCDKKMSPATDRLLLGPIKPLLNDVVKHLQLSAQALDGTLHGVVDTKPAICLAEETLELMLYLYATFEENRANLLFKRTWAAEGEVTESTHMVEVMNSGGGVGLHEAIHAINAFVEDWVTVVNSLLACQLSIPNSAAEAPVSSFGSIDTCPGSTNSEFTRLRAGTCAY</sequence>
<dbReference type="Pfam" id="PF11744">
    <property type="entry name" value="ALMT"/>
    <property type="match status" value="1"/>
</dbReference>
<feature type="transmembrane region" description="Helical" evidence="9">
    <location>
        <begin position="492"/>
        <end position="512"/>
    </location>
</feature>
<keyword evidence="8" id="KW-0407">Ion channel</keyword>
<feature type="transmembrane region" description="Helical" evidence="9">
    <location>
        <begin position="76"/>
        <end position="95"/>
    </location>
</feature>
<dbReference type="Proteomes" id="UP000591131">
    <property type="component" value="Unassembled WGS sequence"/>
</dbReference>
<evidence type="ECO:0000256" key="9">
    <source>
        <dbReference type="SAM" id="Phobius"/>
    </source>
</evidence>
<feature type="transmembrane region" description="Helical" evidence="9">
    <location>
        <begin position="422"/>
        <end position="442"/>
    </location>
</feature>
<evidence type="ECO:0000256" key="1">
    <source>
        <dbReference type="ARBA" id="ARBA00004141"/>
    </source>
</evidence>
<dbReference type="AlphaFoldDB" id="A0A7J6MPW1"/>
<comment type="similarity">
    <text evidence="2">Belongs to the aromatic acid exporter (TC 2.A.85) family.</text>
</comment>
<feature type="transmembrane region" description="Helical" evidence="9">
    <location>
        <begin position="134"/>
        <end position="153"/>
    </location>
</feature>
<dbReference type="InterPro" id="IPR020966">
    <property type="entry name" value="ALMT"/>
</dbReference>
<feature type="transmembrane region" description="Helical" evidence="9">
    <location>
        <begin position="449"/>
        <end position="472"/>
    </location>
</feature>
<dbReference type="OrthoDB" id="68611at2759"/>
<evidence type="ECO:0000256" key="5">
    <source>
        <dbReference type="ARBA" id="ARBA00022989"/>
    </source>
</evidence>
<feature type="transmembrane region" description="Helical" evidence="9">
    <location>
        <begin position="20"/>
        <end position="41"/>
    </location>
</feature>
<keyword evidence="11" id="KW-1185">Reference proteome</keyword>
<keyword evidence="6" id="KW-0406">Ion transport</keyword>
<reference evidence="10 11" key="1">
    <citation type="submission" date="2020-04" db="EMBL/GenBank/DDBJ databases">
        <title>Perkinsus chesapeaki whole genome sequence.</title>
        <authorList>
            <person name="Bogema D.R."/>
        </authorList>
    </citation>
    <scope>NUCLEOTIDE SEQUENCE [LARGE SCALE GENOMIC DNA]</scope>
    <source>
        <strain evidence="10">ATCC PRA-425</strain>
    </source>
</reference>
<dbReference type="GO" id="GO:0034220">
    <property type="term" value="P:monoatomic ion transmembrane transport"/>
    <property type="evidence" value="ECO:0007669"/>
    <property type="project" value="UniProtKB-KW"/>
</dbReference>
<feature type="transmembrane region" description="Helical" evidence="9">
    <location>
        <begin position="107"/>
        <end position="127"/>
    </location>
</feature>
<comment type="subcellular location">
    <subcellularLocation>
        <location evidence="1">Membrane</location>
        <topology evidence="1">Multi-pass membrane protein</topology>
    </subcellularLocation>
</comment>
<evidence type="ECO:0000256" key="2">
    <source>
        <dbReference type="ARBA" id="ARBA00007079"/>
    </source>
</evidence>
<evidence type="ECO:0000256" key="4">
    <source>
        <dbReference type="ARBA" id="ARBA00022692"/>
    </source>
</evidence>
<evidence type="ECO:0000256" key="7">
    <source>
        <dbReference type="ARBA" id="ARBA00023136"/>
    </source>
</evidence>
<dbReference type="GO" id="GO:0015743">
    <property type="term" value="P:malate transport"/>
    <property type="evidence" value="ECO:0007669"/>
    <property type="project" value="InterPro"/>
</dbReference>
<keyword evidence="5 9" id="KW-1133">Transmembrane helix</keyword>
<dbReference type="EMBL" id="JAAPAO010000081">
    <property type="protein sequence ID" value="KAF4673544.1"/>
    <property type="molecule type" value="Genomic_DNA"/>
</dbReference>
<feature type="transmembrane region" description="Helical" evidence="9">
    <location>
        <begin position="395"/>
        <end position="416"/>
    </location>
</feature>